<proteinExistence type="predicted"/>
<protein>
    <submittedName>
        <fullName evidence="1">HEAT repeat protein</fullName>
    </submittedName>
</protein>
<name>A0A085WIU5_9BACT</name>
<dbReference type="InterPro" id="IPR016024">
    <property type="entry name" value="ARM-type_fold"/>
</dbReference>
<reference evidence="1 2" key="1">
    <citation type="submission" date="2014-04" db="EMBL/GenBank/DDBJ databases">
        <title>Genome assembly of Hyalangium minutum DSM 14724.</title>
        <authorList>
            <person name="Sharma G."/>
            <person name="Subramanian S."/>
        </authorList>
    </citation>
    <scope>NUCLEOTIDE SEQUENCE [LARGE SCALE GENOMIC DNA]</scope>
    <source>
        <strain evidence="1 2">DSM 14724</strain>
    </source>
</reference>
<dbReference type="GO" id="GO:0016491">
    <property type="term" value="F:oxidoreductase activity"/>
    <property type="evidence" value="ECO:0007669"/>
    <property type="project" value="TreeGrafter"/>
</dbReference>
<dbReference type="EMBL" id="JMCB01000007">
    <property type="protein sequence ID" value="KFE67608.1"/>
    <property type="molecule type" value="Genomic_DNA"/>
</dbReference>
<dbReference type="Pfam" id="PF03130">
    <property type="entry name" value="HEAT_PBS"/>
    <property type="match status" value="1"/>
</dbReference>
<dbReference type="AlphaFoldDB" id="A0A085WIU5"/>
<dbReference type="RefSeq" id="WP_044190371.1">
    <property type="nucleotide sequence ID" value="NZ_JMCB01000007.1"/>
</dbReference>
<dbReference type="PATRIC" id="fig|394096.3.peg.4130"/>
<accession>A0A085WIU5</accession>
<organism evidence="1 2">
    <name type="scientific">Hyalangium minutum</name>
    <dbReference type="NCBI Taxonomy" id="394096"/>
    <lineage>
        <taxon>Bacteria</taxon>
        <taxon>Pseudomonadati</taxon>
        <taxon>Myxococcota</taxon>
        <taxon>Myxococcia</taxon>
        <taxon>Myxococcales</taxon>
        <taxon>Cystobacterineae</taxon>
        <taxon>Archangiaceae</taxon>
        <taxon>Hyalangium</taxon>
    </lineage>
</organism>
<sequence length="530" mass="57354">MLRFRATLSLALALALLSGCKSDPNTPEYWEKKLSDAKRGDAKIQVVEALRTSGNLKESFLPMLHQQLTTQKRPEVKAALARAVGDLKSPSSLQPLQAALDPEATDTDTALANKELVAALGKLGDPKAAPALTGMLKAKDSYTRIEAIQALGLLRAPEAVEPLLKLASNEATEPFLHKKAIEALGRIGDARAVPLLMQMLTKERQGISFYVESSYALYQVGAPAAEAVIAAMENRDAALAKWAQDNGVNPASYAMKGAQILGDLRDPRGEAVLIKQLGFTNADPRIQALVRMQAAEALGRMRSQAAVRPISALLTEEDPTVRSSYVRALVLLGSHDAVPALQKAAEKGDWYAREVAMRGVALLSEAQEQPLFTKWAQAEPAVTAKECQDSGGDGCENPDALGMKRAEVILRYAKVPEAVKTCGVDDGCWSRKLADKEASVVERAALKLGRSRNPQHAAALAERLSEKDLDARFALIQSLDWLVSDSKEAAVKAREALPKIQSQLADEKGNSTFIKVNEDLRRLAFRLERA</sequence>
<comment type="caution">
    <text evidence="1">The sequence shown here is derived from an EMBL/GenBank/DDBJ whole genome shotgun (WGS) entry which is preliminary data.</text>
</comment>
<dbReference type="SMART" id="SM00567">
    <property type="entry name" value="EZ_HEAT"/>
    <property type="match status" value="7"/>
</dbReference>
<evidence type="ECO:0000313" key="1">
    <source>
        <dbReference type="EMBL" id="KFE67608.1"/>
    </source>
</evidence>
<evidence type="ECO:0000313" key="2">
    <source>
        <dbReference type="Proteomes" id="UP000028725"/>
    </source>
</evidence>
<dbReference type="Proteomes" id="UP000028725">
    <property type="component" value="Unassembled WGS sequence"/>
</dbReference>
<dbReference type="InterPro" id="IPR011989">
    <property type="entry name" value="ARM-like"/>
</dbReference>
<dbReference type="STRING" id="394096.DB31_8091"/>
<dbReference type="PANTHER" id="PTHR12697:SF5">
    <property type="entry name" value="DEOXYHYPUSINE HYDROXYLASE"/>
    <property type="match status" value="1"/>
</dbReference>
<dbReference type="PANTHER" id="PTHR12697">
    <property type="entry name" value="PBS LYASE HEAT-LIKE PROTEIN"/>
    <property type="match status" value="1"/>
</dbReference>
<dbReference type="PROSITE" id="PS51257">
    <property type="entry name" value="PROKAR_LIPOPROTEIN"/>
    <property type="match status" value="1"/>
</dbReference>
<dbReference type="InterPro" id="IPR004155">
    <property type="entry name" value="PBS_lyase_HEAT"/>
</dbReference>
<dbReference type="SUPFAM" id="SSF48371">
    <property type="entry name" value="ARM repeat"/>
    <property type="match status" value="2"/>
</dbReference>
<dbReference type="Pfam" id="PF13646">
    <property type="entry name" value="HEAT_2"/>
    <property type="match status" value="2"/>
</dbReference>
<keyword evidence="2" id="KW-1185">Reference proteome</keyword>
<dbReference type="Gene3D" id="1.25.10.10">
    <property type="entry name" value="Leucine-rich Repeat Variant"/>
    <property type="match status" value="2"/>
</dbReference>
<gene>
    <name evidence="1" type="ORF">DB31_8091</name>
</gene>
<dbReference type="OrthoDB" id="9812352at2"/>